<gene>
    <name evidence="1" type="ORF">PSTG_09546</name>
</gene>
<comment type="caution">
    <text evidence="1">The sequence shown here is derived from an EMBL/GenBank/DDBJ whole genome shotgun (WGS) entry which is preliminary data.</text>
</comment>
<organism evidence="1 2">
    <name type="scientific">Puccinia striiformis f. sp. tritici PST-78</name>
    <dbReference type="NCBI Taxonomy" id="1165861"/>
    <lineage>
        <taxon>Eukaryota</taxon>
        <taxon>Fungi</taxon>
        <taxon>Dikarya</taxon>
        <taxon>Basidiomycota</taxon>
        <taxon>Pucciniomycotina</taxon>
        <taxon>Pucciniomycetes</taxon>
        <taxon>Pucciniales</taxon>
        <taxon>Pucciniaceae</taxon>
        <taxon>Puccinia</taxon>
    </lineage>
</organism>
<dbReference type="PANTHER" id="PTHR47072:SF4">
    <property type="entry name" value="MYB_SANT-LIKE DOMAIN-CONTAINING PROTEIN"/>
    <property type="match status" value="1"/>
</dbReference>
<dbReference type="PANTHER" id="PTHR47072">
    <property type="match status" value="1"/>
</dbReference>
<reference evidence="2" key="1">
    <citation type="submission" date="2014-03" db="EMBL/GenBank/DDBJ databases">
        <title>The Genome Sequence of Puccinia striiformis f. sp. tritici PST-78.</title>
        <authorList>
            <consortium name="The Broad Institute Genome Sequencing Platform"/>
            <person name="Cuomo C."/>
            <person name="Hulbert S."/>
            <person name="Chen X."/>
            <person name="Walker B."/>
            <person name="Young S.K."/>
            <person name="Zeng Q."/>
            <person name="Gargeya S."/>
            <person name="Fitzgerald M."/>
            <person name="Haas B."/>
            <person name="Abouelleil A."/>
            <person name="Alvarado L."/>
            <person name="Arachchi H.M."/>
            <person name="Berlin A.M."/>
            <person name="Chapman S.B."/>
            <person name="Goldberg J."/>
            <person name="Griggs A."/>
            <person name="Gujja S."/>
            <person name="Hansen M."/>
            <person name="Howarth C."/>
            <person name="Imamovic A."/>
            <person name="Larimer J."/>
            <person name="McCowan C."/>
            <person name="Montmayeur A."/>
            <person name="Murphy C."/>
            <person name="Neiman D."/>
            <person name="Pearson M."/>
            <person name="Priest M."/>
            <person name="Roberts A."/>
            <person name="Saif S."/>
            <person name="Shea T."/>
            <person name="Sisk P."/>
            <person name="Sykes S."/>
            <person name="Wortman J."/>
            <person name="Nusbaum C."/>
            <person name="Birren B."/>
        </authorList>
    </citation>
    <scope>NUCLEOTIDE SEQUENCE [LARGE SCALE GENOMIC DNA]</scope>
    <source>
        <strain evidence="2">race PST-78</strain>
    </source>
</reference>
<protein>
    <recommendedName>
        <fullName evidence="3">Myb/SANT-like domain-containing protein</fullName>
    </recommendedName>
</protein>
<sequence length="147" mass="16408">MKFLLALSGFGWKDTTQMVTADGDTWDELIKQHPKRLFPKLRRSTVPSYNLAEELFVNGTYATGPTALQPGQAPPKNTIWTSRTTLLLSCRASQKTQSSVKVVKKPAREPPKKRVRENKFDVSGVDSIVEALWGDKVQSDIKPHVAT</sequence>
<dbReference type="Proteomes" id="UP000054564">
    <property type="component" value="Unassembled WGS sequence"/>
</dbReference>
<name>A0A0L0VCW9_9BASI</name>
<dbReference type="OrthoDB" id="76215at2759"/>
<dbReference type="EMBL" id="AJIL01000072">
    <property type="protein sequence ID" value="KNE97120.1"/>
    <property type="molecule type" value="Genomic_DNA"/>
</dbReference>
<dbReference type="AlphaFoldDB" id="A0A0L0VCW9"/>
<accession>A0A0L0VCW9</accession>
<keyword evidence="2" id="KW-1185">Reference proteome</keyword>
<proteinExistence type="predicted"/>
<evidence type="ECO:0008006" key="3">
    <source>
        <dbReference type="Google" id="ProtNLM"/>
    </source>
</evidence>
<evidence type="ECO:0000313" key="2">
    <source>
        <dbReference type="Proteomes" id="UP000054564"/>
    </source>
</evidence>
<evidence type="ECO:0000313" key="1">
    <source>
        <dbReference type="EMBL" id="KNE97120.1"/>
    </source>
</evidence>